<feature type="transmembrane region" description="Helical" evidence="1">
    <location>
        <begin position="7"/>
        <end position="30"/>
    </location>
</feature>
<keyword evidence="1" id="KW-0472">Membrane</keyword>
<organism evidence="2 3">
    <name type="scientific">Sphingobacterium allocomposti</name>
    <dbReference type="NCBI Taxonomy" id="415956"/>
    <lineage>
        <taxon>Bacteria</taxon>
        <taxon>Pseudomonadati</taxon>
        <taxon>Bacteroidota</taxon>
        <taxon>Sphingobacteriia</taxon>
        <taxon>Sphingobacteriales</taxon>
        <taxon>Sphingobacteriaceae</taxon>
        <taxon>Sphingobacterium</taxon>
    </lineage>
</organism>
<reference evidence="2 3" key="1">
    <citation type="submission" date="2019-07" db="EMBL/GenBank/DDBJ databases">
        <title>Genomic Encyclopedia of Archaeal and Bacterial Type Strains, Phase II (KMG-II): from individual species to whole genera.</title>
        <authorList>
            <person name="Goeker M."/>
        </authorList>
    </citation>
    <scope>NUCLEOTIDE SEQUENCE [LARGE SCALE GENOMIC DNA]</scope>
    <source>
        <strain evidence="2 3">DSM 18850</strain>
    </source>
</reference>
<sequence length="76" mass="9160">MKTIYKIIFGVLLGLVVICPISIAMNFFIIRHNAKLQYHIDYRDSLIDEMQKRQLEHFKRIDSLEFELFKLNYNPL</sequence>
<keyword evidence="1" id="KW-1133">Transmembrane helix</keyword>
<name>A0A5S5D203_9SPHI</name>
<comment type="caution">
    <text evidence="2">The sequence shown here is derived from an EMBL/GenBank/DDBJ whole genome shotgun (WGS) entry which is preliminary data.</text>
</comment>
<evidence type="ECO:0000256" key="1">
    <source>
        <dbReference type="SAM" id="Phobius"/>
    </source>
</evidence>
<proteinExistence type="predicted"/>
<evidence type="ECO:0000313" key="2">
    <source>
        <dbReference type="EMBL" id="TYP89434.1"/>
    </source>
</evidence>
<accession>A0A5S5D203</accession>
<protein>
    <submittedName>
        <fullName evidence="2">Uncharacterized protein</fullName>
    </submittedName>
</protein>
<dbReference type="RefSeq" id="WP_148910030.1">
    <property type="nucleotide sequence ID" value="NZ_VNHX01000027.1"/>
</dbReference>
<keyword evidence="3" id="KW-1185">Reference proteome</keyword>
<dbReference type="AlphaFoldDB" id="A0A5S5D203"/>
<gene>
    <name evidence="2" type="ORF">BC792_12735</name>
</gene>
<evidence type="ECO:0000313" key="3">
    <source>
        <dbReference type="Proteomes" id="UP000325105"/>
    </source>
</evidence>
<dbReference type="Proteomes" id="UP000325105">
    <property type="component" value="Unassembled WGS sequence"/>
</dbReference>
<dbReference type="EMBL" id="VNHX01000027">
    <property type="protein sequence ID" value="TYP89434.1"/>
    <property type="molecule type" value="Genomic_DNA"/>
</dbReference>
<keyword evidence="1" id="KW-0812">Transmembrane</keyword>